<proteinExistence type="predicted"/>
<keyword evidence="3" id="KW-1185">Reference proteome</keyword>
<reference evidence="2" key="1">
    <citation type="submission" date="2015-04" db="UniProtKB">
        <authorList>
            <consortium name="EnsemblPlants"/>
        </authorList>
    </citation>
    <scope>IDENTIFICATION</scope>
</reference>
<dbReference type="Gramene" id="OMERI03G34890.1">
    <property type="protein sequence ID" value="OMERI03G34890.1"/>
    <property type="gene ID" value="OMERI03G34890"/>
</dbReference>
<name>A0A0E0D8C7_9ORYZ</name>
<protein>
    <submittedName>
        <fullName evidence="2">Uncharacterized protein</fullName>
    </submittedName>
</protein>
<dbReference type="HOGENOM" id="CLU_2324282_0_0_1"/>
<dbReference type="AlphaFoldDB" id="A0A0E0D8C7"/>
<sequence>MAAAAAAAAAAKKKLLKTAAGSELITTAAPVSVITTAGFRGARVAPDLACSALLRLPLAPSPSQVQPSPPPPPPPPSLLPFRLAPPLPSVFYGEVKAQQSATAHMFVSKSNPNRVCLIV</sequence>
<dbReference type="Proteomes" id="UP000008021">
    <property type="component" value="Chromosome 3"/>
</dbReference>
<feature type="region of interest" description="Disordered" evidence="1">
    <location>
        <begin position="60"/>
        <end position="79"/>
    </location>
</feature>
<dbReference type="EnsemblPlants" id="OMERI03G34890.1">
    <property type="protein sequence ID" value="OMERI03G34890.1"/>
    <property type="gene ID" value="OMERI03G34890"/>
</dbReference>
<organism evidence="2">
    <name type="scientific">Oryza meridionalis</name>
    <dbReference type="NCBI Taxonomy" id="40149"/>
    <lineage>
        <taxon>Eukaryota</taxon>
        <taxon>Viridiplantae</taxon>
        <taxon>Streptophyta</taxon>
        <taxon>Embryophyta</taxon>
        <taxon>Tracheophyta</taxon>
        <taxon>Spermatophyta</taxon>
        <taxon>Magnoliopsida</taxon>
        <taxon>Liliopsida</taxon>
        <taxon>Poales</taxon>
        <taxon>Poaceae</taxon>
        <taxon>BOP clade</taxon>
        <taxon>Oryzoideae</taxon>
        <taxon>Oryzeae</taxon>
        <taxon>Oryzinae</taxon>
        <taxon>Oryza</taxon>
    </lineage>
</organism>
<evidence type="ECO:0000313" key="3">
    <source>
        <dbReference type="Proteomes" id="UP000008021"/>
    </source>
</evidence>
<evidence type="ECO:0000313" key="2">
    <source>
        <dbReference type="EnsemblPlants" id="OMERI03G34890.1"/>
    </source>
</evidence>
<reference evidence="2" key="2">
    <citation type="submission" date="2018-05" db="EMBL/GenBank/DDBJ databases">
        <title>OmerRS3 (Oryza meridionalis Reference Sequence Version 3).</title>
        <authorList>
            <person name="Zhang J."/>
            <person name="Kudrna D."/>
            <person name="Lee S."/>
            <person name="Talag J."/>
            <person name="Welchert J."/>
            <person name="Wing R.A."/>
        </authorList>
    </citation>
    <scope>NUCLEOTIDE SEQUENCE [LARGE SCALE GENOMIC DNA]</scope>
    <source>
        <strain evidence="2">cv. OR44</strain>
    </source>
</reference>
<evidence type="ECO:0000256" key="1">
    <source>
        <dbReference type="SAM" id="MobiDB-lite"/>
    </source>
</evidence>
<feature type="compositionally biased region" description="Pro residues" evidence="1">
    <location>
        <begin position="67"/>
        <end position="79"/>
    </location>
</feature>
<accession>A0A0E0D8C7</accession>